<evidence type="ECO:0000313" key="2">
    <source>
        <dbReference type="Proteomes" id="UP000036790"/>
    </source>
</evidence>
<organism evidence="1 2">
    <name type="scientific">Xanthomonas oryzae</name>
    <dbReference type="NCBI Taxonomy" id="347"/>
    <lineage>
        <taxon>Bacteria</taxon>
        <taxon>Pseudomonadati</taxon>
        <taxon>Pseudomonadota</taxon>
        <taxon>Gammaproteobacteria</taxon>
        <taxon>Lysobacterales</taxon>
        <taxon>Lysobacteraceae</taxon>
        <taxon>Xanthomonas</taxon>
    </lineage>
</organism>
<sequence length="80" mass="9354">MLFARWESWIPASGVAIARRPIGAYVALQPAIGLRWLLGLMFFITDVDRIWMQVWFPRMQRPCLQMKPSSTFVILNFAIR</sequence>
<comment type="caution">
    <text evidence="1">The sequence shown here is derived from an EMBL/GenBank/DDBJ whole genome shotgun (WGS) entry which is preliminary data.</text>
</comment>
<dbReference type="AlphaFoldDB" id="A0AAP0ZJX6"/>
<dbReference type="EMBL" id="LHUJ01000276">
    <property type="protein sequence ID" value="KOR41840.1"/>
    <property type="molecule type" value="Genomic_DNA"/>
</dbReference>
<gene>
    <name evidence="1" type="ORF">ADT25_16400</name>
</gene>
<protein>
    <submittedName>
        <fullName evidence="1">Uncharacterized protein</fullName>
    </submittedName>
</protein>
<reference evidence="1 2" key="1">
    <citation type="submission" date="2015-07" db="EMBL/GenBank/DDBJ databases">
        <authorList>
            <consortium name="Consortium for Microbial Forensics and Genomics (microFORGE)"/>
            <person name="Knight B.M."/>
            <person name="Roberts D.P."/>
            <person name="Lin D."/>
            <person name="Hari K."/>
            <person name="Fletcher J."/>
            <person name="Melcher U."/>
            <person name="Blagden T."/>
            <person name="Winegar R.A."/>
        </authorList>
    </citation>
    <scope>NUCLEOTIDE SEQUENCE [LARGE SCALE GENOMIC DNA]</scope>
    <source>
        <strain evidence="1 2">X11-5A</strain>
    </source>
</reference>
<accession>A0AAP0ZJX6</accession>
<proteinExistence type="predicted"/>
<evidence type="ECO:0000313" key="1">
    <source>
        <dbReference type="EMBL" id="KOR41840.1"/>
    </source>
</evidence>
<dbReference type="Proteomes" id="UP000036790">
    <property type="component" value="Unassembled WGS sequence"/>
</dbReference>
<name>A0AAP0ZJX6_9XANT</name>
<reference evidence="1 2" key="2">
    <citation type="submission" date="2015-09" db="EMBL/GenBank/DDBJ databases">
        <title>Draft genome sequence of Xanthomonas oryzae pv. USA str. X11-5A.</title>
        <authorList>
            <person name="Knight B.M."/>
            <person name="Roberts D.P."/>
            <person name="Lin D."/>
            <person name="Hari K."/>
            <person name="Fletcher J."/>
            <person name="Melcher U."/>
            <person name="Blagden T."/>
            <person name="Winegar R.A."/>
        </authorList>
    </citation>
    <scope>NUCLEOTIDE SEQUENCE [LARGE SCALE GENOMIC DNA]</scope>
    <source>
        <strain evidence="1 2">X11-5A</strain>
    </source>
</reference>